<organism evidence="5 6">
    <name type="scientific">Vibrio algicola</name>
    <dbReference type="NCBI Taxonomy" id="2662262"/>
    <lineage>
        <taxon>Bacteria</taxon>
        <taxon>Pseudomonadati</taxon>
        <taxon>Pseudomonadota</taxon>
        <taxon>Gammaproteobacteria</taxon>
        <taxon>Vibrionales</taxon>
        <taxon>Vibrionaceae</taxon>
        <taxon>Vibrio</taxon>
    </lineage>
</organism>
<keyword evidence="1 4" id="KW-0812">Transmembrane</keyword>
<feature type="transmembrane region" description="Helical" evidence="4">
    <location>
        <begin position="303"/>
        <end position="324"/>
    </location>
</feature>
<dbReference type="InterPro" id="IPR036259">
    <property type="entry name" value="MFS_trans_sf"/>
</dbReference>
<dbReference type="SUPFAM" id="SSF103473">
    <property type="entry name" value="MFS general substrate transporter"/>
    <property type="match status" value="1"/>
</dbReference>
<dbReference type="AlphaFoldDB" id="A0A5Q0THQ2"/>
<reference evidence="5 6" key="1">
    <citation type="submission" date="2019-10" db="EMBL/GenBank/DDBJ databases">
        <title>Vibrio sp. nov., isolated from Coralline algae surface.</title>
        <authorList>
            <person name="Geng Y."/>
            <person name="Zhang X."/>
        </authorList>
    </citation>
    <scope>NUCLEOTIDE SEQUENCE [LARGE SCALE GENOMIC DNA]</scope>
    <source>
        <strain evidence="5 6">SM1977</strain>
    </source>
</reference>
<feature type="transmembrane region" description="Helical" evidence="4">
    <location>
        <begin position="85"/>
        <end position="109"/>
    </location>
</feature>
<feature type="transmembrane region" description="Helical" evidence="4">
    <location>
        <begin position="61"/>
        <end position="79"/>
    </location>
</feature>
<name>A0A5Q0THQ2_9VIBR</name>
<feature type="transmembrane region" description="Helical" evidence="4">
    <location>
        <begin position="365"/>
        <end position="384"/>
    </location>
</feature>
<dbReference type="Proteomes" id="UP000348942">
    <property type="component" value="Chromosome 2"/>
</dbReference>
<evidence type="ECO:0000256" key="3">
    <source>
        <dbReference type="ARBA" id="ARBA00023136"/>
    </source>
</evidence>
<evidence type="ECO:0000256" key="1">
    <source>
        <dbReference type="ARBA" id="ARBA00022692"/>
    </source>
</evidence>
<keyword evidence="3 4" id="KW-0472">Membrane</keyword>
<evidence type="ECO:0000313" key="6">
    <source>
        <dbReference type="Proteomes" id="UP000348942"/>
    </source>
</evidence>
<dbReference type="InterPro" id="IPR011701">
    <property type="entry name" value="MFS"/>
</dbReference>
<gene>
    <name evidence="5" type="ORF">GFB47_14990</name>
</gene>
<protein>
    <submittedName>
        <fullName evidence="5">MFS transporter</fullName>
    </submittedName>
</protein>
<keyword evidence="2 4" id="KW-1133">Transmembrane helix</keyword>
<feature type="transmembrane region" description="Helical" evidence="4">
    <location>
        <begin position="142"/>
        <end position="161"/>
    </location>
</feature>
<feature type="transmembrane region" description="Helical" evidence="4">
    <location>
        <begin position="280"/>
        <end position="297"/>
    </location>
</feature>
<feature type="transmembrane region" description="Helical" evidence="4">
    <location>
        <begin position="242"/>
        <end position="259"/>
    </location>
</feature>
<dbReference type="RefSeq" id="WP_153448831.1">
    <property type="nucleotide sequence ID" value="NZ_CP045700.1"/>
</dbReference>
<feature type="transmembrane region" description="Helical" evidence="4">
    <location>
        <begin position="20"/>
        <end position="40"/>
    </location>
</feature>
<evidence type="ECO:0000256" key="4">
    <source>
        <dbReference type="SAM" id="Phobius"/>
    </source>
</evidence>
<dbReference type="Pfam" id="PF07690">
    <property type="entry name" value="MFS_1"/>
    <property type="match status" value="1"/>
</dbReference>
<feature type="transmembrane region" description="Helical" evidence="4">
    <location>
        <begin position="173"/>
        <end position="194"/>
    </location>
</feature>
<sequence length="402" mass="45083">MNPPPQNITAPKYAWQTPQIFLLLVSIVVPIAFASWQALLNNFVIEKAGFTGADIGLLQSVREIPGFLAFTVVFVLLFIREQKFMIVALAMLSIGVSITGFFPSVLGLLMTTLLMSTGFHYFETLKQSLSLQWLSKEEAPEFLGKLIAVGALASLITYGVLWGMLEILKWDYWHVYLVMGSAALIVTVFMALAFPQFESTTIQNKNLVLRKRYWLYYALTFMSGARRQIFTVFAGFLMVEKFHYTAADITLLFLINFAFNFMFAKKIGRFIGVIGERKAMIFEYCGLILVFVGYALVHNEHLAAGLYVIDHLFFALALAIKTYFQKIADPKDMASTAGVSFTINHIAAVIIPVTFGMLWLHSPAAVFYIGALMAAVSLLLAFNVPSKPSMDNEVCWFHWGKN</sequence>
<evidence type="ECO:0000313" key="5">
    <source>
        <dbReference type="EMBL" id="QGA66698.1"/>
    </source>
</evidence>
<dbReference type="Gene3D" id="1.20.1250.20">
    <property type="entry name" value="MFS general substrate transporter like domains"/>
    <property type="match status" value="1"/>
</dbReference>
<dbReference type="GO" id="GO:0022857">
    <property type="term" value="F:transmembrane transporter activity"/>
    <property type="evidence" value="ECO:0007669"/>
    <property type="project" value="InterPro"/>
</dbReference>
<dbReference type="EMBL" id="CP045700">
    <property type="protein sequence ID" value="QGA66698.1"/>
    <property type="molecule type" value="Genomic_DNA"/>
</dbReference>
<keyword evidence="6" id="KW-1185">Reference proteome</keyword>
<feature type="transmembrane region" description="Helical" evidence="4">
    <location>
        <begin position="336"/>
        <end position="359"/>
    </location>
</feature>
<proteinExistence type="predicted"/>
<evidence type="ECO:0000256" key="2">
    <source>
        <dbReference type="ARBA" id="ARBA00022989"/>
    </source>
</evidence>
<accession>A0A5Q0THQ2</accession>